<proteinExistence type="inferred from homology"/>
<gene>
    <name evidence="5" type="ORF">CC80DRAFT_500540</name>
</gene>
<dbReference type="AlphaFoldDB" id="A0A6A5U8J3"/>
<dbReference type="Proteomes" id="UP000800035">
    <property type="component" value="Unassembled WGS sequence"/>
</dbReference>
<dbReference type="InterPro" id="IPR009000">
    <property type="entry name" value="Transl_B-barrel_sf"/>
</dbReference>
<dbReference type="Gene3D" id="3.30.980.10">
    <property type="entry name" value="Threonyl-trna Synthetase, Chain A, domain 2"/>
    <property type="match status" value="1"/>
</dbReference>
<evidence type="ECO:0000313" key="5">
    <source>
        <dbReference type="EMBL" id="KAF1961241.1"/>
    </source>
</evidence>
<accession>A0A6A5U8J3</accession>
<reference evidence="5" key="1">
    <citation type="journal article" date="2020" name="Stud. Mycol.">
        <title>101 Dothideomycetes genomes: a test case for predicting lifestyles and emergence of pathogens.</title>
        <authorList>
            <person name="Haridas S."/>
            <person name="Albert R."/>
            <person name="Binder M."/>
            <person name="Bloem J."/>
            <person name="Labutti K."/>
            <person name="Salamov A."/>
            <person name="Andreopoulos B."/>
            <person name="Baker S."/>
            <person name="Barry K."/>
            <person name="Bills G."/>
            <person name="Bluhm B."/>
            <person name="Cannon C."/>
            <person name="Castanera R."/>
            <person name="Culley D."/>
            <person name="Daum C."/>
            <person name="Ezra D."/>
            <person name="Gonzalez J."/>
            <person name="Henrissat B."/>
            <person name="Kuo A."/>
            <person name="Liang C."/>
            <person name="Lipzen A."/>
            <person name="Lutzoni F."/>
            <person name="Magnuson J."/>
            <person name="Mondo S."/>
            <person name="Nolan M."/>
            <person name="Ohm R."/>
            <person name="Pangilinan J."/>
            <person name="Park H.-J."/>
            <person name="Ramirez L."/>
            <person name="Alfaro M."/>
            <person name="Sun H."/>
            <person name="Tritt A."/>
            <person name="Yoshinaga Y."/>
            <person name="Zwiers L.-H."/>
            <person name="Turgeon B."/>
            <person name="Goodwin S."/>
            <person name="Spatafora J."/>
            <person name="Crous P."/>
            <person name="Grigoriev I."/>
        </authorList>
    </citation>
    <scope>NUCLEOTIDE SEQUENCE</scope>
    <source>
        <strain evidence="5">CBS 675.92</strain>
    </source>
</reference>
<dbReference type="GO" id="GO:0005524">
    <property type="term" value="F:ATP binding"/>
    <property type="evidence" value="ECO:0007669"/>
    <property type="project" value="InterPro"/>
</dbReference>
<feature type="domain" description="Threonyl/alanyl tRNA synthetase SAD" evidence="4">
    <location>
        <begin position="230"/>
        <end position="272"/>
    </location>
</feature>
<feature type="region of interest" description="Disordered" evidence="3">
    <location>
        <begin position="1"/>
        <end position="20"/>
    </location>
</feature>
<dbReference type="SUPFAM" id="SSF55186">
    <property type="entry name" value="ThrRS/AlaRS common domain"/>
    <property type="match status" value="1"/>
</dbReference>
<evidence type="ECO:0000256" key="3">
    <source>
        <dbReference type="SAM" id="MobiDB-lite"/>
    </source>
</evidence>
<name>A0A6A5U8J3_9PLEO</name>
<sequence>MATPTKTEALYQKDSDLHTHTSPLTSLTPLSSLPSTAQALFKTPPGEPFILTTPSTIFHAQGGGQPSDTGTMTLKGNEQEGGTFVVHQVRKVEPTILHLGTFEPPDKRFGGAEGAEAEMQVVQRIDSEARLLHSRLHTGGHALGLAINLLKQEGVLPSDLRDGKASHYPNAASVEFSGLIPGDKKSAIQEKVDELVSRDLEVGILFWSEERAGEKCIGGIGGAAVSGEDVRVVDIGGLGCYPCGGTHVRRLGEVGRVVVRGVKRQRGVSRVGYDVLER</sequence>
<dbReference type="Pfam" id="PF07973">
    <property type="entry name" value="tRNA_SAD"/>
    <property type="match status" value="1"/>
</dbReference>
<dbReference type="InterPro" id="IPR018163">
    <property type="entry name" value="Thr/Ala-tRNA-synth_IIc_edit"/>
</dbReference>
<evidence type="ECO:0000256" key="1">
    <source>
        <dbReference type="ARBA" id="ARBA00001947"/>
    </source>
</evidence>
<protein>
    <submittedName>
        <fullName evidence="5">ThrRS/AlaRS common domain-containing protein</fullName>
    </submittedName>
</protein>
<comment type="cofactor">
    <cofactor evidence="1">
        <name>Zn(2+)</name>
        <dbReference type="ChEBI" id="CHEBI:29105"/>
    </cofactor>
</comment>
<evidence type="ECO:0000259" key="4">
    <source>
        <dbReference type="SMART" id="SM00863"/>
    </source>
</evidence>
<dbReference type="PANTHER" id="PTHR43462">
    <property type="entry name" value="ALANYL-TRNA EDITING PROTEIN"/>
    <property type="match status" value="1"/>
</dbReference>
<keyword evidence="6" id="KW-1185">Reference proteome</keyword>
<comment type="similarity">
    <text evidence="2">Belongs to the class-II aminoacyl-tRNA synthetase family. Alax-L subfamily.</text>
</comment>
<dbReference type="GO" id="GO:0043039">
    <property type="term" value="P:tRNA aminoacylation"/>
    <property type="evidence" value="ECO:0007669"/>
    <property type="project" value="InterPro"/>
</dbReference>
<dbReference type="SMART" id="SM00863">
    <property type="entry name" value="tRNA_SAD"/>
    <property type="match status" value="1"/>
</dbReference>
<evidence type="ECO:0000256" key="2">
    <source>
        <dbReference type="ARBA" id="ARBA00008429"/>
    </source>
</evidence>
<dbReference type="InterPro" id="IPR051335">
    <property type="entry name" value="Alanyl-tRNA_Editing_Enzymes"/>
</dbReference>
<dbReference type="InterPro" id="IPR012947">
    <property type="entry name" value="tRNA_SAD"/>
</dbReference>
<evidence type="ECO:0000313" key="6">
    <source>
        <dbReference type="Proteomes" id="UP000800035"/>
    </source>
</evidence>
<dbReference type="Gene3D" id="2.40.30.130">
    <property type="match status" value="1"/>
</dbReference>
<dbReference type="EMBL" id="ML976981">
    <property type="protein sequence ID" value="KAF1961241.1"/>
    <property type="molecule type" value="Genomic_DNA"/>
</dbReference>
<dbReference type="SUPFAM" id="SSF50447">
    <property type="entry name" value="Translation proteins"/>
    <property type="match status" value="1"/>
</dbReference>
<dbReference type="OrthoDB" id="288942at2759"/>
<dbReference type="GO" id="GO:0004812">
    <property type="term" value="F:aminoacyl-tRNA ligase activity"/>
    <property type="evidence" value="ECO:0007669"/>
    <property type="project" value="InterPro"/>
</dbReference>
<organism evidence="5 6">
    <name type="scientific">Byssothecium circinans</name>
    <dbReference type="NCBI Taxonomy" id="147558"/>
    <lineage>
        <taxon>Eukaryota</taxon>
        <taxon>Fungi</taxon>
        <taxon>Dikarya</taxon>
        <taxon>Ascomycota</taxon>
        <taxon>Pezizomycotina</taxon>
        <taxon>Dothideomycetes</taxon>
        <taxon>Pleosporomycetidae</taxon>
        <taxon>Pleosporales</taxon>
        <taxon>Massarineae</taxon>
        <taxon>Massarinaceae</taxon>
        <taxon>Byssothecium</taxon>
    </lineage>
</organism>
<dbReference type="PANTHER" id="PTHR43462:SF2">
    <property type="entry name" value="THREONYL AND ALANYL TRNA SYNTHETASE SECOND ADDITIONAL DOMAIN-CONTAINING PROTEIN"/>
    <property type="match status" value="1"/>
</dbReference>